<dbReference type="Proteomes" id="UP000092583">
    <property type="component" value="Unassembled WGS sequence"/>
</dbReference>
<protein>
    <submittedName>
        <fullName evidence="2">Uncharacterized protein</fullName>
    </submittedName>
</protein>
<dbReference type="EMBL" id="KI669468">
    <property type="protein sequence ID" value="OCF55001.1"/>
    <property type="molecule type" value="Genomic_DNA"/>
</dbReference>
<sequence length="146" mass="16004">MPEPTDATIKTADEAPSQVESGSREANTDTSTGTSSQRTKSLADLYTSGMRDQGETAIKQGIVNTLNNIEATEYIPPRWLKLAREADCSTVHPNCVQCPTLRKILLDYDEELGMRSSKGSAMRPVNSDPFVMTTATGTETHYLFKN</sequence>
<reference evidence="2 3" key="1">
    <citation type="submission" date="2013-07" db="EMBL/GenBank/DDBJ databases">
        <title>The Genome Sequence of Kwoniella mangroviensis CBS10435.</title>
        <authorList>
            <consortium name="The Broad Institute Genome Sequencing Platform"/>
            <person name="Cuomo C."/>
            <person name="Litvintseva A."/>
            <person name="Chen Y."/>
            <person name="Heitman J."/>
            <person name="Sun S."/>
            <person name="Springer D."/>
            <person name="Dromer F."/>
            <person name="Young S.K."/>
            <person name="Zeng Q."/>
            <person name="Gargeya S."/>
            <person name="Fitzgerald M."/>
            <person name="Abouelleil A."/>
            <person name="Alvarado L."/>
            <person name="Berlin A.M."/>
            <person name="Chapman S.B."/>
            <person name="Dewar J."/>
            <person name="Goldberg J."/>
            <person name="Griggs A."/>
            <person name="Gujja S."/>
            <person name="Hansen M."/>
            <person name="Howarth C."/>
            <person name="Imamovic A."/>
            <person name="Larimer J."/>
            <person name="McCowan C."/>
            <person name="Murphy C."/>
            <person name="Pearson M."/>
            <person name="Priest M."/>
            <person name="Roberts A."/>
            <person name="Saif S."/>
            <person name="Shea T."/>
            <person name="Sykes S."/>
            <person name="Wortman J."/>
            <person name="Nusbaum C."/>
            <person name="Birren B."/>
        </authorList>
    </citation>
    <scope>NUCLEOTIDE SEQUENCE [LARGE SCALE GENOMIC DNA]</scope>
    <source>
        <strain evidence="2 3">CBS 10435</strain>
    </source>
</reference>
<feature type="compositionally biased region" description="Polar residues" evidence="1">
    <location>
        <begin position="28"/>
        <end position="40"/>
    </location>
</feature>
<evidence type="ECO:0000256" key="1">
    <source>
        <dbReference type="SAM" id="MobiDB-lite"/>
    </source>
</evidence>
<evidence type="ECO:0000313" key="3">
    <source>
        <dbReference type="Proteomes" id="UP000092583"/>
    </source>
</evidence>
<gene>
    <name evidence="2" type="ORF">L486_07657</name>
</gene>
<accession>A0A1B9IHV4</accession>
<keyword evidence="3" id="KW-1185">Reference proteome</keyword>
<dbReference type="AlphaFoldDB" id="A0A1B9IHV4"/>
<feature type="region of interest" description="Disordered" evidence="1">
    <location>
        <begin position="1"/>
        <end position="53"/>
    </location>
</feature>
<name>A0A1B9IHV4_9TREE</name>
<proteinExistence type="predicted"/>
<evidence type="ECO:0000313" key="2">
    <source>
        <dbReference type="EMBL" id="OCF55001.1"/>
    </source>
</evidence>
<organism evidence="2 3">
    <name type="scientific">Kwoniella mangroviensis CBS 10435</name>
    <dbReference type="NCBI Taxonomy" id="1331196"/>
    <lineage>
        <taxon>Eukaryota</taxon>
        <taxon>Fungi</taxon>
        <taxon>Dikarya</taxon>
        <taxon>Basidiomycota</taxon>
        <taxon>Agaricomycotina</taxon>
        <taxon>Tremellomycetes</taxon>
        <taxon>Tremellales</taxon>
        <taxon>Cryptococcaceae</taxon>
        <taxon>Kwoniella</taxon>
    </lineage>
</organism>
<reference evidence="3" key="2">
    <citation type="submission" date="2013-12" db="EMBL/GenBank/DDBJ databases">
        <title>Evolution of pathogenesis and genome organization in the Tremellales.</title>
        <authorList>
            <person name="Cuomo C."/>
            <person name="Litvintseva A."/>
            <person name="Heitman J."/>
            <person name="Chen Y."/>
            <person name="Sun S."/>
            <person name="Springer D."/>
            <person name="Dromer F."/>
            <person name="Young S."/>
            <person name="Zeng Q."/>
            <person name="Chapman S."/>
            <person name="Gujja S."/>
            <person name="Saif S."/>
            <person name="Birren B."/>
        </authorList>
    </citation>
    <scope>NUCLEOTIDE SEQUENCE [LARGE SCALE GENOMIC DNA]</scope>
    <source>
        <strain evidence="3">CBS 10435</strain>
    </source>
</reference>